<gene>
    <name evidence="2" type="ORF">H9868_01260</name>
</gene>
<dbReference type="Proteomes" id="UP000824192">
    <property type="component" value="Unassembled WGS sequence"/>
</dbReference>
<sequence>MRNLLSRLVPAAVLLCLLLTACSSGTAQARPFDPAADAQTLLDSGAFSEPLVEMEQDVACDALYKIDSATVTGSAVYTTPTAGAEELAIFTLTDEKAAQTVLSALQQRVEDQRAALENYQPDEVGKLDNAIVEQRGASVLLLVPADADAAKTALDSLS</sequence>
<name>A0A9D1UMF1_9FIRM</name>
<reference evidence="2" key="2">
    <citation type="submission" date="2021-04" db="EMBL/GenBank/DDBJ databases">
        <authorList>
            <person name="Gilroy R."/>
        </authorList>
    </citation>
    <scope>NUCLEOTIDE SEQUENCE</scope>
    <source>
        <strain evidence="2">ChiGjej6B6-1540</strain>
    </source>
</reference>
<evidence type="ECO:0000313" key="2">
    <source>
        <dbReference type="EMBL" id="HIW93147.1"/>
    </source>
</evidence>
<feature type="signal peptide" evidence="1">
    <location>
        <begin position="1"/>
        <end position="29"/>
    </location>
</feature>
<feature type="chain" id="PRO_5038606988" evidence="1">
    <location>
        <begin position="30"/>
        <end position="158"/>
    </location>
</feature>
<reference evidence="2" key="1">
    <citation type="journal article" date="2021" name="PeerJ">
        <title>Extensive microbial diversity within the chicken gut microbiome revealed by metagenomics and culture.</title>
        <authorList>
            <person name="Gilroy R."/>
            <person name="Ravi A."/>
            <person name="Getino M."/>
            <person name="Pursley I."/>
            <person name="Horton D.L."/>
            <person name="Alikhan N.F."/>
            <person name="Baker D."/>
            <person name="Gharbi K."/>
            <person name="Hall N."/>
            <person name="Watson M."/>
            <person name="Adriaenssens E.M."/>
            <person name="Foster-Nyarko E."/>
            <person name="Jarju S."/>
            <person name="Secka A."/>
            <person name="Antonio M."/>
            <person name="Oren A."/>
            <person name="Chaudhuri R.R."/>
            <person name="La Ragione R."/>
            <person name="Hildebrand F."/>
            <person name="Pallen M.J."/>
        </authorList>
    </citation>
    <scope>NUCLEOTIDE SEQUENCE</scope>
    <source>
        <strain evidence="2">ChiGjej6B6-1540</strain>
    </source>
</reference>
<evidence type="ECO:0000256" key="1">
    <source>
        <dbReference type="SAM" id="SignalP"/>
    </source>
</evidence>
<dbReference type="AlphaFoldDB" id="A0A9D1UMF1"/>
<dbReference type="InterPro" id="IPR025648">
    <property type="entry name" value="DUF4358"/>
</dbReference>
<dbReference type="EMBL" id="DXGA01000025">
    <property type="protein sequence ID" value="HIW93147.1"/>
    <property type="molecule type" value="Genomic_DNA"/>
</dbReference>
<organism evidence="2 3">
    <name type="scientific">Candidatus Flavonifractor merdipullorum</name>
    <dbReference type="NCBI Taxonomy" id="2838590"/>
    <lineage>
        <taxon>Bacteria</taxon>
        <taxon>Bacillati</taxon>
        <taxon>Bacillota</taxon>
        <taxon>Clostridia</taxon>
        <taxon>Eubacteriales</taxon>
        <taxon>Oscillospiraceae</taxon>
        <taxon>Flavonifractor</taxon>
    </lineage>
</organism>
<protein>
    <submittedName>
        <fullName evidence="2">DUF4358 domain-containing protein</fullName>
    </submittedName>
</protein>
<dbReference type="Pfam" id="PF14270">
    <property type="entry name" value="DUF4358"/>
    <property type="match status" value="1"/>
</dbReference>
<proteinExistence type="predicted"/>
<comment type="caution">
    <text evidence="2">The sequence shown here is derived from an EMBL/GenBank/DDBJ whole genome shotgun (WGS) entry which is preliminary data.</text>
</comment>
<accession>A0A9D1UMF1</accession>
<dbReference type="PROSITE" id="PS51257">
    <property type="entry name" value="PROKAR_LIPOPROTEIN"/>
    <property type="match status" value="1"/>
</dbReference>
<keyword evidence="1" id="KW-0732">Signal</keyword>
<evidence type="ECO:0000313" key="3">
    <source>
        <dbReference type="Proteomes" id="UP000824192"/>
    </source>
</evidence>